<protein>
    <submittedName>
        <fullName evidence="1">Uncharacterized protein</fullName>
    </submittedName>
</protein>
<dbReference type="InterPro" id="IPR029063">
    <property type="entry name" value="SAM-dependent_MTases_sf"/>
</dbReference>
<keyword evidence="2" id="KW-1185">Reference proteome</keyword>
<reference evidence="1" key="1">
    <citation type="submission" date="2022-07" db="EMBL/GenBank/DDBJ databases">
        <title>Genome analysis of Parmales, a sister group of diatoms, reveals the evolutionary specialization of diatoms from phago-mixotrophs to photoautotrophs.</title>
        <authorList>
            <person name="Ban H."/>
            <person name="Sato S."/>
            <person name="Yoshikawa S."/>
            <person name="Kazumasa Y."/>
            <person name="Nakamura Y."/>
            <person name="Ichinomiya M."/>
            <person name="Saitoh K."/>
            <person name="Sato N."/>
            <person name="Blanc-Mathieu R."/>
            <person name="Endo H."/>
            <person name="Kuwata A."/>
            <person name="Ogata H."/>
        </authorList>
    </citation>
    <scope>NUCLEOTIDE SEQUENCE</scope>
</reference>
<name>A0A9W7DQ28_9STRA</name>
<comment type="caution">
    <text evidence="1">The sequence shown here is derived from an EMBL/GenBank/DDBJ whole genome shotgun (WGS) entry which is preliminary data.</text>
</comment>
<dbReference type="SUPFAM" id="SSF53335">
    <property type="entry name" value="S-adenosyl-L-methionine-dependent methyltransferases"/>
    <property type="match status" value="1"/>
</dbReference>
<dbReference type="Gene3D" id="3.40.50.150">
    <property type="entry name" value="Vaccinia Virus protein VP39"/>
    <property type="match status" value="1"/>
</dbReference>
<evidence type="ECO:0000313" key="1">
    <source>
        <dbReference type="EMBL" id="GMH50492.1"/>
    </source>
</evidence>
<dbReference type="EMBL" id="BRXZ01000673">
    <property type="protein sequence ID" value="GMH50492.1"/>
    <property type="molecule type" value="Genomic_DNA"/>
</dbReference>
<proteinExistence type="predicted"/>
<sequence length="336" mass="37447">MQIREKIKRLTGLAMAAMVNTKAYVPSSDALFSCIESMQIESMQISSQTPASSTPITPPTIPPTPKFGRTLDSGTGVHSMKWLVRLEESGCLTGWDGVTADESMRRTVQRQLEDIKADSKGEIIIGNWASDEEGGTGDKVTGFKVRNGNHGYLVKDRLYDTILCDYLIGAVDGFSPYYQDLIIPRVKRHLRPGGRIYVVGLNPVPDKVEGKGNVVCEVRRARDAAILLAGHRCYREYPMSWITRHLTSSNLTVTSARKFPILYSYESILRQINVGRSKLSYMDEGVRGGMKSLLDKLDEKAKEATREGRVKVGFDYVVAAERKMDDEDGLVKETEE</sequence>
<evidence type="ECO:0000313" key="2">
    <source>
        <dbReference type="Proteomes" id="UP001165082"/>
    </source>
</evidence>
<dbReference type="OrthoDB" id="429136at2759"/>
<dbReference type="AlphaFoldDB" id="A0A9W7DQ28"/>
<dbReference type="Proteomes" id="UP001165082">
    <property type="component" value="Unassembled WGS sequence"/>
</dbReference>
<accession>A0A9W7DQ28</accession>
<gene>
    <name evidence="1" type="ORF">TrRE_jg2758</name>
</gene>
<organism evidence="1 2">
    <name type="scientific">Triparma retinervis</name>
    <dbReference type="NCBI Taxonomy" id="2557542"/>
    <lineage>
        <taxon>Eukaryota</taxon>
        <taxon>Sar</taxon>
        <taxon>Stramenopiles</taxon>
        <taxon>Ochrophyta</taxon>
        <taxon>Bolidophyceae</taxon>
        <taxon>Parmales</taxon>
        <taxon>Triparmaceae</taxon>
        <taxon>Triparma</taxon>
    </lineage>
</organism>